<organism evidence="2 3">
    <name type="scientific">Pelomonas cellulosilytica</name>
    <dbReference type="NCBI Taxonomy" id="2906762"/>
    <lineage>
        <taxon>Bacteria</taxon>
        <taxon>Pseudomonadati</taxon>
        <taxon>Pseudomonadota</taxon>
        <taxon>Betaproteobacteria</taxon>
        <taxon>Burkholderiales</taxon>
        <taxon>Sphaerotilaceae</taxon>
        <taxon>Roseateles</taxon>
    </lineage>
</organism>
<reference evidence="2 3" key="1">
    <citation type="submission" date="2021-12" db="EMBL/GenBank/DDBJ databases">
        <title>Genome seq of P8.</title>
        <authorList>
            <person name="Seo T."/>
        </authorList>
    </citation>
    <scope>NUCLEOTIDE SEQUENCE [LARGE SCALE GENOMIC DNA]</scope>
    <source>
        <strain evidence="2 3">P8</strain>
    </source>
</reference>
<accession>A0ABS8XUR6</accession>
<dbReference type="EMBL" id="JAJTWU010000007">
    <property type="protein sequence ID" value="MCE4556412.1"/>
    <property type="molecule type" value="Genomic_DNA"/>
</dbReference>
<sequence length="343" mass="38192">MKIRTNDDIRRVVESTLIPHTAFQSAVQRLQQGLDYSLGSSEPICLAVVGESRTGKSRVLEEVESTRPRSRTANGAVVPILRIRVPSSPTVKGLAELMLRALGDPNWEKGTQNNKTARLQTQMKKAGTIMLMLDEFQHFFDKGTQKIFHDAADWLKILVDETRVTLVVCGLESCLPVLLRNEQLSGRFLAPIFMRRFNWLDDGDREAFVGILDSFTVAVSEHFDMPDLSGEGMAYRCWLATGGLMGYLTKFLRQVVWTACDEGARKITLEDLRKAHQLSVCSATEMAQEKSPFSRSFSAEPTQEAISIALSLGEHVQSVQPERPSRRQKAPAKPSLAQTLAAT</sequence>
<name>A0ABS8XUR6_9BURK</name>
<feature type="region of interest" description="Disordered" evidence="1">
    <location>
        <begin position="317"/>
        <end position="343"/>
    </location>
</feature>
<evidence type="ECO:0000313" key="2">
    <source>
        <dbReference type="EMBL" id="MCE4556412.1"/>
    </source>
</evidence>
<comment type="caution">
    <text evidence="2">The sequence shown here is derived from an EMBL/GenBank/DDBJ whole genome shotgun (WGS) entry which is preliminary data.</text>
</comment>
<evidence type="ECO:0000256" key="1">
    <source>
        <dbReference type="SAM" id="MobiDB-lite"/>
    </source>
</evidence>
<keyword evidence="3" id="KW-1185">Reference proteome</keyword>
<proteinExistence type="predicted"/>
<dbReference type="Proteomes" id="UP001200741">
    <property type="component" value="Unassembled WGS sequence"/>
</dbReference>
<dbReference type="SUPFAM" id="SSF52540">
    <property type="entry name" value="P-loop containing nucleoside triphosphate hydrolases"/>
    <property type="match status" value="1"/>
</dbReference>
<dbReference type="InterPro" id="IPR008868">
    <property type="entry name" value="TniB"/>
</dbReference>
<dbReference type="Gene3D" id="3.40.50.300">
    <property type="entry name" value="P-loop containing nucleotide triphosphate hydrolases"/>
    <property type="match status" value="1"/>
</dbReference>
<dbReference type="RefSeq" id="WP_233373448.1">
    <property type="nucleotide sequence ID" value="NZ_JAJTWU010000007.1"/>
</dbReference>
<gene>
    <name evidence="2" type="ORF">LXT13_18615</name>
</gene>
<dbReference type="Pfam" id="PF05621">
    <property type="entry name" value="TniB"/>
    <property type="match status" value="1"/>
</dbReference>
<protein>
    <submittedName>
        <fullName evidence="2">TniB family NTP-binding protein</fullName>
    </submittedName>
</protein>
<evidence type="ECO:0000313" key="3">
    <source>
        <dbReference type="Proteomes" id="UP001200741"/>
    </source>
</evidence>
<dbReference type="InterPro" id="IPR027417">
    <property type="entry name" value="P-loop_NTPase"/>
</dbReference>